<dbReference type="AlphaFoldDB" id="A0A484BKP6"/>
<dbReference type="Pfam" id="PF16091">
    <property type="entry name" value="DUF4820"/>
    <property type="match status" value="1"/>
</dbReference>
<feature type="compositionally biased region" description="Low complexity" evidence="1">
    <location>
        <begin position="303"/>
        <end position="324"/>
    </location>
</feature>
<dbReference type="InterPro" id="IPR032150">
    <property type="entry name" value="DUF4820"/>
</dbReference>
<keyword evidence="2" id="KW-1133">Transmembrane helix</keyword>
<keyword evidence="2" id="KW-0472">Membrane</keyword>
<feature type="compositionally biased region" description="Polar residues" evidence="1">
    <location>
        <begin position="339"/>
        <end position="348"/>
    </location>
</feature>
<gene>
    <name evidence="3" type="ORF">AWZ03_005276</name>
</gene>
<feature type="compositionally biased region" description="Polar residues" evidence="1">
    <location>
        <begin position="477"/>
        <end position="490"/>
    </location>
</feature>
<feature type="region of interest" description="Disordered" evidence="1">
    <location>
        <begin position="413"/>
        <end position="537"/>
    </location>
</feature>
<name>A0A484BKP6_DRONA</name>
<feature type="compositionally biased region" description="Low complexity" evidence="1">
    <location>
        <begin position="654"/>
        <end position="675"/>
    </location>
</feature>
<feature type="transmembrane region" description="Helical" evidence="2">
    <location>
        <begin position="12"/>
        <end position="33"/>
    </location>
</feature>
<evidence type="ECO:0000313" key="3">
    <source>
        <dbReference type="EMBL" id="TDG48321.1"/>
    </source>
</evidence>
<evidence type="ECO:0000256" key="1">
    <source>
        <dbReference type="SAM" id="MobiDB-lite"/>
    </source>
</evidence>
<sequence>MYPTSSYSKFTVISFQQALLKIAAVGLSLVLLCEQTKHRKQNRTEQSRSSIRSMAQETTMGAKDQHTQHDAIGDDEVSELQRPPSFYQKVREQVERFASTRLGQFVIERADRGLKLIEDTTKWSLPQDKNSSSAVLERPLPWGPFLLLIIVLRLVRIWLSVGALMIGNGPVTPTDMIYFIQTRRRKLRAIRVHGLRTMRNRQQESSSRTNSNSYADKLSQWVSRAICRPGVQRANTGRLFNSRAMATNTQQSTQKNESVAKRPRDDDLNPDHNLTIDEMLSKYANENSEDDSDFVPNAEDENTTSGTSSESESESNSSEQISSTEEQEQAEQHKENIIPNKSTANNVQKPKEPQATLNGNGKGKGNGNANANANEREPMEVAALKEEQWKSSPGHLSAALLNTRLYNNTAAAASIESTSSNSSHTDTEPNEPDPVPDSININSSSNSNTNSNTNSNSNSNSNSSTNSDTDSSSTSTVCPQQQQDTDTSHSADPPVADPTEITAAQPTVETQDTKIPTPVNPHPSTAEILKPASPAQSTKIPTLVMPDYPTLLPAHLDQSAESVDQSTIETLTPATSSEDIFYSPIGSPDTFNSDFVNQSVLRNVIINAVPTHSTPNSELDEIHSAGSDLEEATRQCIALAHSLEQQDTPPTAKQPPLKQPQQPQQQQQQQQQQRQYNHPHQRYRGRNRR</sequence>
<feature type="compositionally biased region" description="Polar residues" evidence="1">
    <location>
        <begin position="237"/>
        <end position="257"/>
    </location>
</feature>
<feature type="compositionally biased region" description="Basic and acidic residues" evidence="1">
    <location>
        <begin position="258"/>
        <end position="270"/>
    </location>
</feature>
<feature type="compositionally biased region" description="Polar residues" evidence="1">
    <location>
        <begin position="502"/>
        <end position="514"/>
    </location>
</feature>
<feature type="region of interest" description="Disordered" evidence="1">
    <location>
        <begin position="642"/>
        <end position="689"/>
    </location>
</feature>
<feature type="compositionally biased region" description="Low complexity" evidence="1">
    <location>
        <begin position="438"/>
        <end position="476"/>
    </location>
</feature>
<evidence type="ECO:0000256" key="2">
    <source>
        <dbReference type="SAM" id="Phobius"/>
    </source>
</evidence>
<feature type="region of interest" description="Disordered" evidence="1">
    <location>
        <begin position="286"/>
        <end position="372"/>
    </location>
</feature>
<feature type="region of interest" description="Disordered" evidence="1">
    <location>
        <begin position="38"/>
        <end position="68"/>
    </location>
</feature>
<feature type="compositionally biased region" description="Basic residues" evidence="1">
    <location>
        <begin position="677"/>
        <end position="689"/>
    </location>
</feature>
<dbReference type="OMA" id="MVICTRP"/>
<dbReference type="EMBL" id="LSRL02000034">
    <property type="protein sequence ID" value="TDG48321.1"/>
    <property type="molecule type" value="Genomic_DNA"/>
</dbReference>
<feature type="compositionally biased region" description="Acidic residues" evidence="1">
    <location>
        <begin position="287"/>
        <end position="302"/>
    </location>
</feature>
<dbReference type="OrthoDB" id="7398970at2759"/>
<protein>
    <submittedName>
        <fullName evidence="3">Uncharacterized protein</fullName>
    </submittedName>
</protein>
<accession>A0A484BKP6</accession>
<comment type="caution">
    <text evidence="3">The sequence shown here is derived from an EMBL/GenBank/DDBJ whole genome shotgun (WGS) entry which is preliminary data.</text>
</comment>
<proteinExistence type="predicted"/>
<dbReference type="Proteomes" id="UP000295192">
    <property type="component" value="Unassembled WGS sequence"/>
</dbReference>
<keyword evidence="4" id="KW-1185">Reference proteome</keyword>
<reference evidence="3 4" key="1">
    <citation type="journal article" date="2019" name="J. Hered.">
        <title>An Improved Genome Assembly for Drosophila navojoa, the Basal Species in the mojavensis Cluster.</title>
        <authorList>
            <person name="Vanderlinde T."/>
            <person name="Dupim E.G."/>
            <person name="Nazario-Yepiz N.O."/>
            <person name="Carvalho A.B."/>
        </authorList>
    </citation>
    <scope>NUCLEOTIDE SEQUENCE [LARGE SCALE GENOMIC DNA]</scope>
    <source>
        <strain evidence="3">Navoj_Jal97</strain>
        <tissue evidence="3">Whole organism</tissue>
    </source>
</reference>
<organism evidence="3 4">
    <name type="scientific">Drosophila navojoa</name>
    <name type="common">Fruit fly</name>
    <dbReference type="NCBI Taxonomy" id="7232"/>
    <lineage>
        <taxon>Eukaryota</taxon>
        <taxon>Metazoa</taxon>
        <taxon>Ecdysozoa</taxon>
        <taxon>Arthropoda</taxon>
        <taxon>Hexapoda</taxon>
        <taxon>Insecta</taxon>
        <taxon>Pterygota</taxon>
        <taxon>Neoptera</taxon>
        <taxon>Endopterygota</taxon>
        <taxon>Diptera</taxon>
        <taxon>Brachycera</taxon>
        <taxon>Muscomorpha</taxon>
        <taxon>Ephydroidea</taxon>
        <taxon>Drosophilidae</taxon>
        <taxon>Drosophila</taxon>
    </lineage>
</organism>
<keyword evidence="2" id="KW-0812">Transmembrane</keyword>
<evidence type="ECO:0000313" key="4">
    <source>
        <dbReference type="Proteomes" id="UP000295192"/>
    </source>
</evidence>
<feature type="compositionally biased region" description="Polar residues" evidence="1">
    <location>
        <begin position="47"/>
        <end position="59"/>
    </location>
</feature>
<feature type="compositionally biased region" description="Low complexity" evidence="1">
    <location>
        <begin position="413"/>
        <end position="424"/>
    </location>
</feature>
<feature type="region of interest" description="Disordered" evidence="1">
    <location>
        <begin position="237"/>
        <end position="273"/>
    </location>
</feature>